<evidence type="ECO:0000313" key="18">
    <source>
        <dbReference type="Proteomes" id="UP000214588"/>
    </source>
</evidence>
<evidence type="ECO:0000256" key="10">
    <source>
        <dbReference type="ARBA" id="ARBA00022827"/>
    </source>
</evidence>
<dbReference type="PANTHER" id="PTHR22749:SF6">
    <property type="entry name" value="RIBOFLAVIN KINASE"/>
    <property type="match status" value="1"/>
</dbReference>
<evidence type="ECO:0000313" key="17">
    <source>
        <dbReference type="EMBL" id="OWZ84280.1"/>
    </source>
</evidence>
<proteinExistence type="inferred from homology"/>
<dbReference type="GO" id="GO:0008531">
    <property type="term" value="F:riboflavin kinase activity"/>
    <property type="evidence" value="ECO:0007669"/>
    <property type="project" value="UniProtKB-UniRule"/>
</dbReference>
<comment type="function">
    <text evidence="1">Catalyzes the phosphorylation of riboflavin to FMN followed by the adenylation of FMN to FAD.</text>
</comment>
<evidence type="ECO:0000259" key="16">
    <source>
        <dbReference type="SMART" id="SM00904"/>
    </source>
</evidence>
<dbReference type="EC" id="2.7.7.2" evidence="15"/>
<evidence type="ECO:0000256" key="13">
    <source>
        <dbReference type="ARBA" id="ARBA00047880"/>
    </source>
</evidence>
<comment type="pathway">
    <text evidence="3 15">Cofactor biosynthesis; FMN biosynthesis; FMN from riboflavin (ATP route): step 1/1.</text>
</comment>
<dbReference type="GO" id="GO:0009231">
    <property type="term" value="P:riboflavin biosynthetic process"/>
    <property type="evidence" value="ECO:0007669"/>
    <property type="project" value="InterPro"/>
</dbReference>
<dbReference type="Gene3D" id="3.40.50.620">
    <property type="entry name" value="HUPs"/>
    <property type="match status" value="1"/>
</dbReference>
<evidence type="ECO:0000256" key="12">
    <source>
        <dbReference type="ARBA" id="ARBA00023268"/>
    </source>
</evidence>
<dbReference type="Proteomes" id="UP000214588">
    <property type="component" value="Unassembled WGS sequence"/>
</dbReference>
<dbReference type="AlphaFoldDB" id="A0A226C1N2"/>
<evidence type="ECO:0000256" key="8">
    <source>
        <dbReference type="ARBA" id="ARBA00022741"/>
    </source>
</evidence>
<gene>
    <name evidence="17" type="primary">ribF</name>
    <name evidence="17" type="ORF">CDO51_04270</name>
</gene>
<dbReference type="PANTHER" id="PTHR22749">
    <property type="entry name" value="RIBOFLAVIN KINASE/FMN ADENYLYLTRANSFERASE"/>
    <property type="match status" value="1"/>
</dbReference>
<dbReference type="Pfam" id="PF06574">
    <property type="entry name" value="FAD_syn"/>
    <property type="match status" value="1"/>
</dbReference>
<dbReference type="UniPathway" id="UPA00277">
    <property type="reaction ID" value="UER00407"/>
</dbReference>
<dbReference type="PIRSF" id="PIRSF004491">
    <property type="entry name" value="FAD_Synth"/>
    <property type="match status" value="1"/>
</dbReference>
<evidence type="ECO:0000256" key="9">
    <source>
        <dbReference type="ARBA" id="ARBA00022777"/>
    </source>
</evidence>
<evidence type="ECO:0000256" key="14">
    <source>
        <dbReference type="ARBA" id="ARBA00049494"/>
    </source>
</evidence>
<evidence type="ECO:0000256" key="6">
    <source>
        <dbReference type="ARBA" id="ARBA00022679"/>
    </source>
</evidence>
<dbReference type="NCBIfam" id="TIGR00083">
    <property type="entry name" value="ribF"/>
    <property type="match status" value="1"/>
</dbReference>
<dbReference type="SUPFAM" id="SSF82114">
    <property type="entry name" value="Riboflavin kinase-like"/>
    <property type="match status" value="1"/>
</dbReference>
<keyword evidence="9 15" id="KW-0418">Kinase</keyword>
<evidence type="ECO:0000256" key="7">
    <source>
        <dbReference type="ARBA" id="ARBA00022695"/>
    </source>
</evidence>
<sequence length="308" mass="35129">MRIMKANELQKWLPQNRNIWLSLGNFDGVHIAHQKLLKDTVLNAEKYNCIPGVLLLEPHPEIKFFNKKNFLLTTMEEKVQKISEIGVELGILKVFDNEFAKITPQKFVSWLKHDLQVKGVSVGFDYSFGYRGLGSSSDLKYFGESCGLEVSIIESIKVENNTVVSSNLCRTYIEEGKIEKANKMLSSPYSIRGQVMKGDGRGRNLGFPTANIEIPVEKVIPKKGVYLVRVNFEDATSWGICNVGNKPTFDGKNVVAETYIFDCQRDLYNLEIEVEFFNFIREEKKFHSAQSLTHQLNKDLNYARSLLS</sequence>
<dbReference type="EC" id="2.7.1.26" evidence="15"/>
<keyword evidence="18" id="KW-1185">Reference proteome</keyword>
<dbReference type="SUPFAM" id="SSF52374">
    <property type="entry name" value="Nucleotidylyl transferase"/>
    <property type="match status" value="1"/>
</dbReference>
<evidence type="ECO:0000256" key="2">
    <source>
        <dbReference type="ARBA" id="ARBA00004726"/>
    </source>
</evidence>
<dbReference type="InterPro" id="IPR014729">
    <property type="entry name" value="Rossmann-like_a/b/a_fold"/>
</dbReference>
<keyword evidence="6 15" id="KW-0808">Transferase</keyword>
<keyword evidence="5 15" id="KW-0288">FMN</keyword>
<dbReference type="Gene3D" id="2.40.30.30">
    <property type="entry name" value="Riboflavin kinase-like"/>
    <property type="match status" value="1"/>
</dbReference>
<comment type="catalytic activity">
    <reaction evidence="13 15">
        <text>riboflavin + ATP = FMN + ADP + H(+)</text>
        <dbReference type="Rhea" id="RHEA:14357"/>
        <dbReference type="ChEBI" id="CHEBI:15378"/>
        <dbReference type="ChEBI" id="CHEBI:30616"/>
        <dbReference type="ChEBI" id="CHEBI:57986"/>
        <dbReference type="ChEBI" id="CHEBI:58210"/>
        <dbReference type="ChEBI" id="CHEBI:456216"/>
        <dbReference type="EC" id="2.7.1.26"/>
    </reaction>
</comment>
<reference evidence="17 18" key="1">
    <citation type="submission" date="2017-06" db="EMBL/GenBank/DDBJ databases">
        <title>Draft Genome Sequence of Natranaerobius trueperi halophilic, alkalithermophilic bacteria from soda lakes.</title>
        <authorList>
            <person name="Zhao B."/>
        </authorList>
    </citation>
    <scope>NUCLEOTIDE SEQUENCE [LARGE SCALE GENOMIC DNA]</scope>
    <source>
        <strain evidence="17 18">DSM 18760</strain>
    </source>
</reference>
<dbReference type="CDD" id="cd02064">
    <property type="entry name" value="FAD_synthetase_N"/>
    <property type="match status" value="1"/>
</dbReference>
<dbReference type="InterPro" id="IPR023465">
    <property type="entry name" value="Riboflavin_kinase_dom_sf"/>
</dbReference>
<dbReference type="FunFam" id="2.40.30.30:FF:000003">
    <property type="entry name" value="Riboflavin biosynthesis protein"/>
    <property type="match status" value="1"/>
</dbReference>
<evidence type="ECO:0000256" key="11">
    <source>
        <dbReference type="ARBA" id="ARBA00022840"/>
    </source>
</evidence>
<keyword evidence="12" id="KW-0511">Multifunctional enzyme</keyword>
<keyword evidence="8 15" id="KW-0547">Nucleotide-binding</keyword>
<evidence type="ECO:0000256" key="1">
    <source>
        <dbReference type="ARBA" id="ARBA00002121"/>
    </source>
</evidence>
<keyword evidence="11 15" id="KW-0067">ATP-binding</keyword>
<dbReference type="EMBL" id="NIQC01000006">
    <property type="protein sequence ID" value="OWZ84280.1"/>
    <property type="molecule type" value="Genomic_DNA"/>
</dbReference>
<keyword evidence="10 15" id="KW-0274">FAD</keyword>
<dbReference type="GO" id="GO:0006747">
    <property type="term" value="P:FAD biosynthetic process"/>
    <property type="evidence" value="ECO:0007669"/>
    <property type="project" value="UniProtKB-UniRule"/>
</dbReference>
<dbReference type="InterPro" id="IPR002606">
    <property type="entry name" value="Riboflavin_kinase_bac"/>
</dbReference>
<evidence type="ECO:0000256" key="4">
    <source>
        <dbReference type="ARBA" id="ARBA00022630"/>
    </source>
</evidence>
<keyword evidence="4 15" id="KW-0285">Flavoprotein</keyword>
<dbReference type="InterPro" id="IPR015865">
    <property type="entry name" value="Riboflavin_kinase_bac/euk"/>
</dbReference>
<organism evidence="17 18">
    <name type="scientific">Natranaerobius trueperi</name>
    <dbReference type="NCBI Taxonomy" id="759412"/>
    <lineage>
        <taxon>Bacteria</taxon>
        <taxon>Bacillati</taxon>
        <taxon>Bacillota</taxon>
        <taxon>Clostridia</taxon>
        <taxon>Natranaerobiales</taxon>
        <taxon>Natranaerobiaceae</taxon>
        <taxon>Natranaerobius</taxon>
    </lineage>
</organism>
<dbReference type="InterPro" id="IPR015864">
    <property type="entry name" value="FAD_synthase"/>
</dbReference>
<name>A0A226C1N2_9FIRM</name>
<dbReference type="InterPro" id="IPR023468">
    <property type="entry name" value="Riboflavin_kinase"/>
</dbReference>
<comment type="catalytic activity">
    <reaction evidence="14 15">
        <text>FMN + ATP + H(+) = FAD + diphosphate</text>
        <dbReference type="Rhea" id="RHEA:17237"/>
        <dbReference type="ChEBI" id="CHEBI:15378"/>
        <dbReference type="ChEBI" id="CHEBI:30616"/>
        <dbReference type="ChEBI" id="CHEBI:33019"/>
        <dbReference type="ChEBI" id="CHEBI:57692"/>
        <dbReference type="ChEBI" id="CHEBI:58210"/>
        <dbReference type="EC" id="2.7.7.2"/>
    </reaction>
</comment>
<comment type="similarity">
    <text evidence="15">Belongs to the ribF family.</text>
</comment>
<feature type="domain" description="Riboflavin kinase" evidence="16">
    <location>
        <begin position="184"/>
        <end position="308"/>
    </location>
</feature>
<evidence type="ECO:0000256" key="5">
    <source>
        <dbReference type="ARBA" id="ARBA00022643"/>
    </source>
</evidence>
<keyword evidence="7 15" id="KW-0548">Nucleotidyltransferase</keyword>
<evidence type="ECO:0000256" key="15">
    <source>
        <dbReference type="PIRNR" id="PIRNR004491"/>
    </source>
</evidence>
<comment type="caution">
    <text evidence="17">The sequence shown here is derived from an EMBL/GenBank/DDBJ whole genome shotgun (WGS) entry which is preliminary data.</text>
</comment>
<dbReference type="GO" id="GO:0005524">
    <property type="term" value="F:ATP binding"/>
    <property type="evidence" value="ECO:0007669"/>
    <property type="project" value="UniProtKB-UniRule"/>
</dbReference>
<dbReference type="GO" id="GO:0003919">
    <property type="term" value="F:FMN adenylyltransferase activity"/>
    <property type="evidence" value="ECO:0007669"/>
    <property type="project" value="UniProtKB-UniRule"/>
</dbReference>
<protein>
    <recommendedName>
        <fullName evidence="15">Riboflavin biosynthesis protein</fullName>
    </recommendedName>
    <domain>
        <recommendedName>
            <fullName evidence="15">Riboflavin kinase</fullName>
            <ecNumber evidence="15">2.7.1.26</ecNumber>
        </recommendedName>
        <alternativeName>
            <fullName evidence="15">Flavokinase</fullName>
        </alternativeName>
    </domain>
    <domain>
        <recommendedName>
            <fullName evidence="15">FMN adenylyltransferase</fullName>
            <ecNumber evidence="15">2.7.7.2</ecNumber>
        </recommendedName>
        <alternativeName>
            <fullName evidence="15">FAD pyrophosphorylase</fullName>
        </alternativeName>
        <alternativeName>
            <fullName evidence="15">FAD synthase</fullName>
        </alternativeName>
    </domain>
</protein>
<comment type="pathway">
    <text evidence="2 15">Cofactor biosynthesis; FAD biosynthesis; FAD from FMN: step 1/1.</text>
</comment>
<dbReference type="SMART" id="SM00904">
    <property type="entry name" value="Flavokinase"/>
    <property type="match status" value="1"/>
</dbReference>
<accession>A0A226C1N2</accession>
<dbReference type="Pfam" id="PF01687">
    <property type="entry name" value="Flavokinase"/>
    <property type="match status" value="1"/>
</dbReference>
<dbReference type="NCBIfam" id="NF004162">
    <property type="entry name" value="PRK05627.1-5"/>
    <property type="match status" value="1"/>
</dbReference>
<dbReference type="UniPathway" id="UPA00276">
    <property type="reaction ID" value="UER00406"/>
</dbReference>
<dbReference type="GO" id="GO:0009398">
    <property type="term" value="P:FMN biosynthetic process"/>
    <property type="evidence" value="ECO:0007669"/>
    <property type="project" value="UniProtKB-UniRule"/>
</dbReference>
<evidence type="ECO:0000256" key="3">
    <source>
        <dbReference type="ARBA" id="ARBA00005201"/>
    </source>
</evidence>